<gene>
    <name evidence="2" type="ORF">VFPPC_13943</name>
</gene>
<dbReference type="GeneID" id="28855709"/>
<dbReference type="Proteomes" id="UP000078397">
    <property type="component" value="Unassembled WGS sequence"/>
</dbReference>
<feature type="region of interest" description="Disordered" evidence="1">
    <location>
        <begin position="1"/>
        <end position="22"/>
    </location>
</feature>
<dbReference type="RefSeq" id="XP_018142114.1">
    <property type="nucleotide sequence ID" value="XM_018291715.1"/>
</dbReference>
<name>A0A179FHP3_METCM</name>
<protein>
    <submittedName>
        <fullName evidence="2">Geranylgeranyl pyrophosphate synthetase</fullName>
    </submittedName>
</protein>
<evidence type="ECO:0000313" key="2">
    <source>
        <dbReference type="EMBL" id="OAQ64800.1"/>
    </source>
</evidence>
<reference evidence="2 3" key="1">
    <citation type="journal article" date="2016" name="PLoS Pathog.">
        <title>Biosynthesis of antibiotic leucinostatins in bio-control fungus Purpureocillium lilacinum and their inhibition on phytophthora revealed by genome mining.</title>
        <authorList>
            <person name="Wang G."/>
            <person name="Liu Z."/>
            <person name="Lin R."/>
            <person name="Li E."/>
            <person name="Mao Z."/>
            <person name="Ling J."/>
            <person name="Yang Y."/>
            <person name="Yin W.B."/>
            <person name="Xie B."/>
        </authorList>
    </citation>
    <scope>NUCLEOTIDE SEQUENCE [LARGE SCALE GENOMIC DNA]</scope>
    <source>
        <strain evidence="2">170</strain>
    </source>
</reference>
<comment type="caution">
    <text evidence="2">The sequence shown here is derived from an EMBL/GenBank/DDBJ whole genome shotgun (WGS) entry which is preliminary data.</text>
</comment>
<organism evidence="2 3">
    <name type="scientific">Pochonia chlamydosporia 170</name>
    <dbReference type="NCBI Taxonomy" id="1380566"/>
    <lineage>
        <taxon>Eukaryota</taxon>
        <taxon>Fungi</taxon>
        <taxon>Dikarya</taxon>
        <taxon>Ascomycota</taxon>
        <taxon>Pezizomycotina</taxon>
        <taxon>Sordariomycetes</taxon>
        <taxon>Hypocreomycetidae</taxon>
        <taxon>Hypocreales</taxon>
        <taxon>Clavicipitaceae</taxon>
        <taxon>Pochonia</taxon>
    </lineage>
</organism>
<feature type="compositionally biased region" description="Basic residues" evidence="1">
    <location>
        <begin position="1"/>
        <end position="11"/>
    </location>
</feature>
<evidence type="ECO:0000256" key="1">
    <source>
        <dbReference type="SAM" id="MobiDB-lite"/>
    </source>
</evidence>
<dbReference type="EMBL" id="LSBJ02000005">
    <property type="protein sequence ID" value="OAQ64800.1"/>
    <property type="molecule type" value="Genomic_DNA"/>
</dbReference>
<dbReference type="PANTHER" id="PTHR35179">
    <property type="entry name" value="PROTEIN CBG02620"/>
    <property type="match status" value="1"/>
</dbReference>
<dbReference type="PANTHER" id="PTHR35179:SF2">
    <property type="entry name" value="START DOMAIN-CONTAINING PROTEIN"/>
    <property type="match status" value="1"/>
</dbReference>
<accession>A0A179FHP3</accession>
<dbReference type="STRING" id="1380566.A0A179FHP3"/>
<feature type="compositionally biased region" description="Basic and acidic residues" evidence="1">
    <location>
        <begin position="443"/>
        <end position="455"/>
    </location>
</feature>
<proteinExistence type="predicted"/>
<sequence length="455" mass="51628">MWQNHHRRAPFGHKGLPRGGRFRGDRTRWSSTIVPSPAPPLGLLVEIISTHDRVIDSAKGDKPGRFEIVSAELVASYNWLDEKKPTIVVPGKPPLWTPPEPYQLQEDKGIYYRDRNAACYPDHPLEPAVVSVMKMQNMPRRVDVFACGSTLGNLLRFVRGDDKPFRMLVEAVGKTVHLIRRENSPRERIPDVRGYGHTFPEAYTTWEPDVRRSLSHQRIVKYKFGGLDVMVRFEGDGYIKPNEPSTPRARVGFGNVDLFTQFEGLSAGQASAADDSEKFINALEVRDAGSKTPQETIFDLKTRSIKRRDEDTLGEQLPRLWVSQTPNLILAYHERGIFREVQIKNVTEEVQDWQEQNQSSLGRFFSLLRHIIDTALSYRNEGLEIVRLTGGNLEIRKQASDAGDMLSDAVRQKWVDWLEDGVKRERRATAGTSYASPSGEVSVKLDKSEKGDYTS</sequence>
<feature type="region of interest" description="Disordered" evidence="1">
    <location>
        <begin position="428"/>
        <end position="455"/>
    </location>
</feature>
<evidence type="ECO:0000313" key="3">
    <source>
        <dbReference type="Proteomes" id="UP000078397"/>
    </source>
</evidence>
<keyword evidence="3" id="KW-1185">Reference proteome</keyword>
<dbReference type="KEGG" id="pchm:VFPPC_13943"/>
<dbReference type="OrthoDB" id="5393654at2759"/>
<dbReference type="AlphaFoldDB" id="A0A179FHP3"/>